<reference evidence="1 2" key="1">
    <citation type="submission" date="2016-10" db="EMBL/GenBank/DDBJ databases">
        <authorList>
            <person name="de Groot N.N."/>
        </authorList>
    </citation>
    <scope>NUCLEOTIDE SEQUENCE [LARGE SCALE GENOMIC DNA]</scope>
    <source>
        <strain evidence="1 2">CGMCC 1.8891</strain>
    </source>
</reference>
<evidence type="ECO:0000313" key="2">
    <source>
        <dbReference type="Proteomes" id="UP000183299"/>
    </source>
</evidence>
<dbReference type="RefSeq" id="WP_066602984.1">
    <property type="nucleotide sequence ID" value="NZ_FORY01000001.1"/>
</dbReference>
<gene>
    <name evidence="1" type="ORF">SAMN04488138_10193</name>
</gene>
<dbReference type="Proteomes" id="UP000183299">
    <property type="component" value="Unassembled WGS sequence"/>
</dbReference>
<dbReference type="OrthoDB" id="7847406at2"/>
<dbReference type="EMBL" id="FORY01000001">
    <property type="protein sequence ID" value="SFI98903.1"/>
    <property type="molecule type" value="Genomic_DNA"/>
</dbReference>
<accession>A0A1I3MPK3</accession>
<proteinExistence type="predicted"/>
<organism evidence="1 2">
    <name type="scientific">Celeribacter halophilus</name>
    <dbReference type="NCBI Taxonomy" id="576117"/>
    <lineage>
        <taxon>Bacteria</taxon>
        <taxon>Pseudomonadati</taxon>
        <taxon>Pseudomonadota</taxon>
        <taxon>Alphaproteobacteria</taxon>
        <taxon>Rhodobacterales</taxon>
        <taxon>Roseobacteraceae</taxon>
        <taxon>Celeribacter</taxon>
    </lineage>
</organism>
<keyword evidence="2" id="KW-1185">Reference proteome</keyword>
<sequence>MGTVFEDMLADNDRILVTVPTDAKVITFSNSGRGGKRNWFAMTTDQLRGCLEDMLEDLGAFPAIYEEKLWRELFKAHLTEDVARTMGAVQTLPLFEVLAKVIHYSNSSGPRSFKTINLEPNAVRQAIAMLERA</sequence>
<dbReference type="GeneID" id="98663569"/>
<dbReference type="AlphaFoldDB" id="A0A1I3MPK3"/>
<protein>
    <submittedName>
        <fullName evidence="1">Uncharacterized protein</fullName>
    </submittedName>
</protein>
<name>A0A1I3MPK3_9RHOB</name>
<dbReference type="STRING" id="576117.SAMN04488138_10193"/>
<evidence type="ECO:0000313" key="1">
    <source>
        <dbReference type="EMBL" id="SFI98903.1"/>
    </source>
</evidence>